<sequence>MFQEVIKHDQRFDFDRIPAVVELCWQAGACQGDENIKMKTPNSGGVHSGVNQLESLSTEDLRHIANKTLKTWETLRSGVEKLLLVYPAKVCEYCSEVHIGPTGHKARNCGVFKYESWRGNHVWKKAGVDNLVPPNIVWCRRPQDPPVLLKEMQQFYGHAPGSGGSLLESWCSRASKVSLNDVLNHTVVYTLTMSNVLEVFRVDA</sequence>
<comment type="caution">
    <text evidence="2">The sequence shown here is derived from an EMBL/GenBank/DDBJ whole genome shotgun (WGS) entry which is preliminary data.</text>
</comment>
<name>A0AAV8TYU3_9ROSI</name>
<accession>A0AAV8TYU3</accession>
<dbReference type="PROSITE" id="PS51499">
    <property type="entry name" value="APO"/>
    <property type="match status" value="1"/>
</dbReference>
<evidence type="ECO:0000313" key="3">
    <source>
        <dbReference type="Proteomes" id="UP001159364"/>
    </source>
</evidence>
<gene>
    <name evidence="2" type="ORF">K2173_027384</name>
</gene>
<dbReference type="Pfam" id="PF05634">
    <property type="entry name" value="APO_RNA-bind"/>
    <property type="match status" value="2"/>
</dbReference>
<dbReference type="EMBL" id="JAIWQS010000002">
    <property type="protein sequence ID" value="KAJ8772207.1"/>
    <property type="molecule type" value="Genomic_DNA"/>
</dbReference>
<dbReference type="GO" id="GO:0003723">
    <property type="term" value="F:RNA binding"/>
    <property type="evidence" value="ECO:0007669"/>
    <property type="project" value="InterPro"/>
</dbReference>
<dbReference type="InterPro" id="IPR023342">
    <property type="entry name" value="APO_dom"/>
</dbReference>
<feature type="domain" description="APO" evidence="1">
    <location>
        <begin position="90"/>
        <end position="175"/>
    </location>
</feature>
<organism evidence="2 3">
    <name type="scientific">Erythroxylum novogranatense</name>
    <dbReference type="NCBI Taxonomy" id="1862640"/>
    <lineage>
        <taxon>Eukaryota</taxon>
        <taxon>Viridiplantae</taxon>
        <taxon>Streptophyta</taxon>
        <taxon>Embryophyta</taxon>
        <taxon>Tracheophyta</taxon>
        <taxon>Spermatophyta</taxon>
        <taxon>Magnoliopsida</taxon>
        <taxon>eudicotyledons</taxon>
        <taxon>Gunneridae</taxon>
        <taxon>Pentapetalae</taxon>
        <taxon>rosids</taxon>
        <taxon>fabids</taxon>
        <taxon>Malpighiales</taxon>
        <taxon>Erythroxylaceae</taxon>
        <taxon>Erythroxylum</taxon>
    </lineage>
</organism>
<keyword evidence="3" id="KW-1185">Reference proteome</keyword>
<proteinExistence type="predicted"/>
<reference evidence="2 3" key="1">
    <citation type="submission" date="2021-09" db="EMBL/GenBank/DDBJ databases">
        <title>Genomic insights and catalytic innovation underlie evolution of tropane alkaloids biosynthesis.</title>
        <authorList>
            <person name="Wang Y.-J."/>
            <person name="Tian T."/>
            <person name="Huang J.-P."/>
            <person name="Huang S.-X."/>
        </authorList>
    </citation>
    <scope>NUCLEOTIDE SEQUENCE [LARGE SCALE GENOMIC DNA]</scope>
    <source>
        <strain evidence="2">KIB-2018</strain>
        <tissue evidence="2">Leaf</tissue>
    </source>
</reference>
<protein>
    <recommendedName>
        <fullName evidence="1">APO domain-containing protein</fullName>
    </recommendedName>
</protein>
<evidence type="ECO:0000313" key="2">
    <source>
        <dbReference type="EMBL" id="KAJ8772207.1"/>
    </source>
</evidence>
<dbReference type="Proteomes" id="UP001159364">
    <property type="component" value="Linkage Group LG02"/>
</dbReference>
<evidence type="ECO:0000259" key="1">
    <source>
        <dbReference type="PROSITE" id="PS51499"/>
    </source>
</evidence>
<dbReference type="AlphaFoldDB" id="A0AAV8TYU3"/>